<evidence type="ECO:0000313" key="2">
    <source>
        <dbReference type="EMBL" id="QQP10755.1"/>
    </source>
</evidence>
<evidence type="ECO:0000313" key="3">
    <source>
        <dbReference type="Proteomes" id="UP000596049"/>
    </source>
</evidence>
<sequence length="100" mass="11664">MNVNHIIAEKIMKWETDEESGRWKVKHMLLGKSYWNPTHTISDAWEVLETFEEGLVRKRMNGLNYRAWVIHENKECSAFGNTPSEAIVNVALKAHNIEIK</sequence>
<reference evidence="2 3" key="1">
    <citation type="submission" date="2020-01" db="EMBL/GenBank/DDBJ databases">
        <authorList>
            <person name="Liu G."/>
            <person name="Liu B."/>
        </authorList>
    </citation>
    <scope>NUCLEOTIDE SEQUENCE [LARGE SCALE GENOMIC DNA]</scope>
    <source>
        <strain evidence="2 3">FJAT-51161</strain>
    </source>
</reference>
<dbReference type="Pfam" id="PF18066">
    <property type="entry name" value="Phage_ABA_S"/>
    <property type="match status" value="1"/>
</dbReference>
<evidence type="ECO:0000259" key="1">
    <source>
        <dbReference type="Pfam" id="PF18066"/>
    </source>
</evidence>
<organism evidence="2 3">
    <name type="scientific">Lysinibacillus agricola</name>
    <dbReference type="NCBI Taxonomy" id="2590012"/>
    <lineage>
        <taxon>Bacteria</taxon>
        <taxon>Bacillati</taxon>
        <taxon>Bacillota</taxon>
        <taxon>Bacilli</taxon>
        <taxon>Bacillales</taxon>
        <taxon>Bacillaceae</taxon>
        <taxon>Lysinibacillus</taxon>
    </lineage>
</organism>
<protein>
    <recommendedName>
        <fullName evidence="1">Phage ABA sandwich domain-containing protein</fullName>
    </recommendedName>
</protein>
<dbReference type="EMBL" id="CP067341">
    <property type="protein sequence ID" value="QQP10755.1"/>
    <property type="molecule type" value="Genomic_DNA"/>
</dbReference>
<proteinExistence type="predicted"/>
<dbReference type="RefSeq" id="WP_053595770.1">
    <property type="nucleotide sequence ID" value="NZ_CP067341.1"/>
</dbReference>
<dbReference type="InterPro" id="IPR028985">
    <property type="entry name" value="Bacillus_phage_prot-like"/>
</dbReference>
<keyword evidence="3" id="KW-1185">Reference proteome</keyword>
<feature type="domain" description="Phage ABA sandwich" evidence="1">
    <location>
        <begin position="6"/>
        <end position="92"/>
    </location>
</feature>
<dbReference type="Gene3D" id="3.30.2120.10">
    <property type="entry name" value="Bacillus phage protein-like"/>
    <property type="match status" value="1"/>
</dbReference>
<accession>A0ABX7ALI9</accession>
<dbReference type="Proteomes" id="UP000596049">
    <property type="component" value="Chromosome"/>
</dbReference>
<dbReference type="InterPro" id="IPR041270">
    <property type="entry name" value="Phage_ABA_S"/>
</dbReference>
<name>A0ABX7ALI9_9BACI</name>
<gene>
    <name evidence="2" type="ORF">FJQ98_16035</name>
</gene>